<reference evidence="1 2" key="1">
    <citation type="submission" date="2017-04" db="EMBL/GenBank/DDBJ databases">
        <title>Novel microbial lineages endemic to geothermal iron-oxide mats fill important gaps in the evolutionary history of Archaea.</title>
        <authorList>
            <person name="Jay Z.J."/>
            <person name="Beam J.P."/>
            <person name="Dlakic M."/>
            <person name="Rusch D.B."/>
            <person name="Kozubal M.A."/>
            <person name="Inskeep W.P."/>
        </authorList>
    </citation>
    <scope>NUCLEOTIDE SEQUENCE [LARGE SCALE GENOMIC DNA]</scope>
    <source>
        <strain evidence="1">BE_D</strain>
    </source>
</reference>
<sequence>MIPEQVKKLLKRRISDDLLYAILLCARNGFLTKEDFSPRFLFHKKYEGFFEERDGRFLLTQKGKDVLDDFYFTLLLFNFKKKPTGVVVKKLLTVKVLILAETLSYVDVRRCEKFIGTPTSQGISDYADALHWYASYGFLRKRRGRGYEITEKGRLALQNFFFIVWKARRSGASPASEVFEENMPQL</sequence>
<proteinExistence type="predicted"/>
<comment type="caution">
    <text evidence="1">The sequence shown here is derived from an EMBL/GenBank/DDBJ whole genome shotgun (WGS) entry which is preliminary data.</text>
</comment>
<accession>A0A2R6A743</accession>
<dbReference type="EMBL" id="NEXD01000176">
    <property type="protein sequence ID" value="PSN82157.1"/>
    <property type="molecule type" value="Genomic_DNA"/>
</dbReference>
<dbReference type="Proteomes" id="UP000240569">
    <property type="component" value="Unassembled WGS sequence"/>
</dbReference>
<evidence type="ECO:0000313" key="1">
    <source>
        <dbReference type="EMBL" id="PSN82157.1"/>
    </source>
</evidence>
<organism evidence="1 2">
    <name type="scientific">Candidatus Marsarchaeota G1 archaeon BE_D</name>
    <dbReference type="NCBI Taxonomy" id="1978156"/>
    <lineage>
        <taxon>Archaea</taxon>
        <taxon>Candidatus Marsarchaeota</taxon>
        <taxon>Candidatus Marsarchaeota group 1</taxon>
    </lineage>
</organism>
<protein>
    <submittedName>
        <fullName evidence="1">Uncharacterized protein</fullName>
    </submittedName>
</protein>
<dbReference type="AlphaFoldDB" id="A0A2R6A743"/>
<name>A0A2R6A743_9ARCH</name>
<evidence type="ECO:0000313" key="2">
    <source>
        <dbReference type="Proteomes" id="UP000240569"/>
    </source>
</evidence>
<gene>
    <name evidence="1" type="ORF">B9Q02_12070</name>
</gene>